<dbReference type="EMBL" id="DS268443">
    <property type="protein sequence ID" value="EFP01487.1"/>
    <property type="molecule type" value="Genomic_DNA"/>
</dbReference>
<dbReference type="GO" id="GO:0005886">
    <property type="term" value="C:plasma membrane"/>
    <property type="evidence" value="ECO:0007669"/>
    <property type="project" value="UniProtKB-SubCell"/>
</dbReference>
<keyword evidence="2" id="KW-1003">Cell membrane</keyword>
<reference evidence="9" key="1">
    <citation type="submission" date="2007-07" db="EMBL/GenBank/DDBJ databases">
        <title>PCAP assembly of the Caenorhabditis remanei genome.</title>
        <authorList>
            <consortium name="The Caenorhabditis remanei Sequencing Consortium"/>
            <person name="Wilson R.K."/>
        </authorList>
    </citation>
    <scope>NUCLEOTIDE SEQUENCE [LARGE SCALE GENOMIC DNA]</scope>
    <source>
        <strain evidence="9">PB4641</strain>
    </source>
</reference>
<evidence type="ECO:0000256" key="1">
    <source>
        <dbReference type="ARBA" id="ARBA00004651"/>
    </source>
</evidence>
<evidence type="ECO:0000256" key="2">
    <source>
        <dbReference type="ARBA" id="ARBA00022475"/>
    </source>
</evidence>
<dbReference type="SUPFAM" id="SSF81321">
    <property type="entry name" value="Family A G protein-coupled receptor-like"/>
    <property type="match status" value="1"/>
</dbReference>
<gene>
    <name evidence="9" type="ORF">CRE_24035</name>
</gene>
<dbReference type="STRING" id="31234.E3MG53"/>
<keyword evidence="10" id="KW-1185">Reference proteome</keyword>
<accession>E3MG53</accession>
<dbReference type="KEGG" id="crq:GCK72_002307"/>
<evidence type="ECO:0000256" key="3">
    <source>
        <dbReference type="ARBA" id="ARBA00022692"/>
    </source>
</evidence>
<dbReference type="HOGENOM" id="CLU_040095_0_0_1"/>
<dbReference type="PROSITE" id="PS50262">
    <property type="entry name" value="G_PROTEIN_RECEP_F1_2"/>
    <property type="match status" value="1"/>
</dbReference>
<dbReference type="FunCoup" id="E3MG53">
    <property type="interactions" value="19"/>
</dbReference>
<keyword evidence="7" id="KW-0675">Receptor</keyword>
<dbReference type="OMA" id="YLIYYLH"/>
<dbReference type="eggNOG" id="KOG3656">
    <property type="taxonomic scope" value="Eukaryota"/>
</dbReference>
<dbReference type="RefSeq" id="XP_003104836.2">
    <property type="nucleotide sequence ID" value="XM_003104788.2"/>
</dbReference>
<dbReference type="PANTHER" id="PTHR24229:SF96">
    <property type="entry name" value="G-PROTEIN COUPLED RECEPTORS FAMILY 1 PROFILE DOMAIN-CONTAINING PROTEIN"/>
    <property type="match status" value="1"/>
</dbReference>
<keyword evidence="3" id="KW-0812">Transmembrane</keyword>
<evidence type="ECO:0000256" key="6">
    <source>
        <dbReference type="ARBA" id="ARBA00023136"/>
    </source>
</evidence>
<name>E3MG53_CAERE</name>
<keyword evidence="6" id="KW-0472">Membrane</keyword>
<dbReference type="AlphaFoldDB" id="E3MG53"/>
<comment type="subcellular location">
    <subcellularLocation>
        <location evidence="1">Cell membrane</location>
        <topology evidence="1">Multi-pass membrane protein</topology>
    </subcellularLocation>
</comment>
<dbReference type="GO" id="GO:0042277">
    <property type="term" value="F:peptide binding"/>
    <property type="evidence" value="ECO:0007669"/>
    <property type="project" value="TreeGrafter"/>
</dbReference>
<dbReference type="PRINTS" id="PR00237">
    <property type="entry name" value="GPCRRHODOPSN"/>
</dbReference>
<proteinExistence type="predicted"/>
<dbReference type="GeneID" id="9809388"/>
<keyword evidence="5" id="KW-0297">G-protein coupled receptor</keyword>
<dbReference type="InterPro" id="IPR017452">
    <property type="entry name" value="GPCR_Rhodpsn_7TM"/>
</dbReference>
<protein>
    <submittedName>
        <fullName evidence="9">Uncharacterized protein</fullName>
    </submittedName>
</protein>
<keyword evidence="4" id="KW-1133">Transmembrane helix</keyword>
<dbReference type="Proteomes" id="UP000008281">
    <property type="component" value="Unassembled WGS sequence"/>
</dbReference>
<evidence type="ECO:0000313" key="10">
    <source>
        <dbReference type="Proteomes" id="UP000008281"/>
    </source>
</evidence>
<evidence type="ECO:0000313" key="9">
    <source>
        <dbReference type="EMBL" id="EFP01487.1"/>
    </source>
</evidence>
<organism evidence="10">
    <name type="scientific">Caenorhabditis remanei</name>
    <name type="common">Caenorhabditis vulgaris</name>
    <dbReference type="NCBI Taxonomy" id="31234"/>
    <lineage>
        <taxon>Eukaryota</taxon>
        <taxon>Metazoa</taxon>
        <taxon>Ecdysozoa</taxon>
        <taxon>Nematoda</taxon>
        <taxon>Chromadorea</taxon>
        <taxon>Rhabditida</taxon>
        <taxon>Rhabditina</taxon>
        <taxon>Rhabditomorpha</taxon>
        <taxon>Rhabditoidea</taxon>
        <taxon>Rhabditidae</taxon>
        <taxon>Peloderinae</taxon>
        <taxon>Caenorhabditis</taxon>
    </lineage>
</organism>
<dbReference type="Gene3D" id="1.20.1070.10">
    <property type="entry name" value="Rhodopsin 7-helix transmembrane proteins"/>
    <property type="match status" value="1"/>
</dbReference>
<sequence length="518" mass="59850">MLKRQTFRIKNVRPFEFNDLNLRSTCPYQLLFFLSSPWRTPFLLGVYTSSFFRLSKIFHFTSYFNRSSLMSAVATFLVFQGGFPYIVQLFLFLFTLTSLVHLNHGSFQMETNSTLLEEDDSTFFSIAAILDSIEGSESFAWIRTNLRHLLPVFCFIGILGNSMALILIRTNFWLKRLTSNIYLCTLSVSSCCFLLTVIVSWADTYLGLPLFSESEFGCKFVSFLAHFSDFICVWMISLISCDRMIVLYRPSIRKWVCTKKFARNMTIGFVLCSMILYSWLFVLAGLQMFKTADGVEKPFCGLSEDVNLFGYQVDQHYFMFTLMDTALCTLLPAILIIIVNTFSTYRYRQCMKIYSSGVLRVRFVRAPTTQQQQQQLNNDTIQFEETTVKKYLLSTDNTNSSVPTSSTQSRNCGKLRSSDLQLSRTLIIVTSTFVLLNVPSYAMRILQSIVGSTGSLFNFVYYITYLIYYLHHAVLFYMYIFWSPQMKKQLKPTAMRLLECYCLKTVPDFGHRSTSTQG</sequence>
<evidence type="ECO:0000256" key="7">
    <source>
        <dbReference type="ARBA" id="ARBA00023170"/>
    </source>
</evidence>
<dbReference type="Pfam" id="PF00001">
    <property type="entry name" value="7tm_1"/>
    <property type="match status" value="1"/>
</dbReference>
<evidence type="ECO:0000256" key="4">
    <source>
        <dbReference type="ARBA" id="ARBA00022989"/>
    </source>
</evidence>
<dbReference type="GO" id="GO:0043005">
    <property type="term" value="C:neuron projection"/>
    <property type="evidence" value="ECO:0007669"/>
    <property type="project" value="TreeGrafter"/>
</dbReference>
<evidence type="ECO:0000256" key="8">
    <source>
        <dbReference type="ARBA" id="ARBA00023224"/>
    </source>
</evidence>
<dbReference type="InterPro" id="IPR000276">
    <property type="entry name" value="GPCR_Rhodpsn"/>
</dbReference>
<dbReference type="CDD" id="cd00637">
    <property type="entry name" value="7tm_classA_rhodopsin-like"/>
    <property type="match status" value="1"/>
</dbReference>
<dbReference type="GO" id="GO:0004930">
    <property type="term" value="F:G protein-coupled receptor activity"/>
    <property type="evidence" value="ECO:0007669"/>
    <property type="project" value="UniProtKB-KW"/>
</dbReference>
<dbReference type="CTD" id="9809388"/>
<dbReference type="PANTHER" id="PTHR24229">
    <property type="entry name" value="NEUROPEPTIDES RECEPTOR"/>
    <property type="match status" value="1"/>
</dbReference>
<dbReference type="OrthoDB" id="9990906at2759"/>
<evidence type="ECO:0000256" key="5">
    <source>
        <dbReference type="ARBA" id="ARBA00023040"/>
    </source>
</evidence>
<keyword evidence="8" id="KW-0807">Transducer</keyword>